<keyword evidence="2" id="KW-1185">Reference proteome</keyword>
<comment type="caution">
    <text evidence="1">The sequence shown here is derived from an EMBL/GenBank/DDBJ whole genome shotgun (WGS) entry which is preliminary data.</text>
</comment>
<reference evidence="1" key="1">
    <citation type="submission" date="2021-06" db="EMBL/GenBank/DDBJ databases">
        <authorList>
            <person name="Kallberg Y."/>
            <person name="Tangrot J."/>
            <person name="Rosling A."/>
        </authorList>
    </citation>
    <scope>NUCLEOTIDE SEQUENCE</scope>
    <source>
        <strain evidence="1">IN212</strain>
    </source>
</reference>
<feature type="non-terminal residue" evidence="1">
    <location>
        <position position="87"/>
    </location>
</feature>
<organism evidence="1 2">
    <name type="scientific">Racocetra fulgida</name>
    <dbReference type="NCBI Taxonomy" id="60492"/>
    <lineage>
        <taxon>Eukaryota</taxon>
        <taxon>Fungi</taxon>
        <taxon>Fungi incertae sedis</taxon>
        <taxon>Mucoromycota</taxon>
        <taxon>Glomeromycotina</taxon>
        <taxon>Glomeromycetes</taxon>
        <taxon>Diversisporales</taxon>
        <taxon>Gigasporaceae</taxon>
        <taxon>Racocetra</taxon>
    </lineage>
</organism>
<dbReference type="Proteomes" id="UP000789396">
    <property type="component" value="Unassembled WGS sequence"/>
</dbReference>
<evidence type="ECO:0000313" key="2">
    <source>
        <dbReference type="Proteomes" id="UP000789396"/>
    </source>
</evidence>
<proteinExistence type="predicted"/>
<dbReference type="AlphaFoldDB" id="A0A9N8VBM4"/>
<sequence>YSGISKDELDWILENNSIRKSINKSTDCPENEMDHHLSCSSEYITPSDDNLDLPQSENVMLLPKDQISSRSHRIHKIPLKLLLSRRE</sequence>
<gene>
    <name evidence="1" type="ORF">RFULGI_LOCUS215</name>
</gene>
<name>A0A9N8VBM4_9GLOM</name>
<evidence type="ECO:0000313" key="1">
    <source>
        <dbReference type="EMBL" id="CAG8450703.1"/>
    </source>
</evidence>
<dbReference type="EMBL" id="CAJVPZ010000044">
    <property type="protein sequence ID" value="CAG8450703.1"/>
    <property type="molecule type" value="Genomic_DNA"/>
</dbReference>
<accession>A0A9N8VBM4</accession>
<protein>
    <submittedName>
        <fullName evidence="1">4659_t:CDS:1</fullName>
    </submittedName>
</protein>
<dbReference type="OrthoDB" id="2469872at2759"/>